<dbReference type="STRING" id="938405.SAMN02927895_05531"/>
<feature type="domain" description="FIST C-domain" evidence="2">
    <location>
        <begin position="248"/>
        <end position="396"/>
    </location>
</feature>
<dbReference type="SMART" id="SM00897">
    <property type="entry name" value="FIST"/>
    <property type="match status" value="1"/>
</dbReference>
<evidence type="ECO:0000313" key="4">
    <source>
        <dbReference type="Proteomes" id="UP000198925"/>
    </source>
</evidence>
<dbReference type="SMART" id="SM01204">
    <property type="entry name" value="FIST_C"/>
    <property type="match status" value="1"/>
</dbReference>
<proteinExistence type="predicted"/>
<dbReference type="PANTHER" id="PTHR40252">
    <property type="entry name" value="BLR0328 PROTEIN"/>
    <property type="match status" value="1"/>
</dbReference>
<name>A0A1G7BYN3_9PROT</name>
<dbReference type="Proteomes" id="UP000198925">
    <property type="component" value="Unassembled WGS sequence"/>
</dbReference>
<organism evidence="3 4">
    <name type="scientific">Belnapia rosea</name>
    <dbReference type="NCBI Taxonomy" id="938405"/>
    <lineage>
        <taxon>Bacteria</taxon>
        <taxon>Pseudomonadati</taxon>
        <taxon>Pseudomonadota</taxon>
        <taxon>Alphaproteobacteria</taxon>
        <taxon>Acetobacterales</taxon>
        <taxon>Roseomonadaceae</taxon>
        <taxon>Belnapia</taxon>
    </lineage>
</organism>
<dbReference type="PANTHER" id="PTHR40252:SF2">
    <property type="entry name" value="BLR0328 PROTEIN"/>
    <property type="match status" value="1"/>
</dbReference>
<accession>A0A1G7BYN3</accession>
<dbReference type="AlphaFoldDB" id="A0A1G7BYN3"/>
<dbReference type="Pfam" id="PF08495">
    <property type="entry name" value="FIST"/>
    <property type="match status" value="1"/>
</dbReference>
<evidence type="ECO:0000259" key="1">
    <source>
        <dbReference type="SMART" id="SM00897"/>
    </source>
</evidence>
<reference evidence="3 4" key="1">
    <citation type="submission" date="2016-10" db="EMBL/GenBank/DDBJ databases">
        <authorList>
            <person name="de Groot N.N."/>
        </authorList>
    </citation>
    <scope>NUCLEOTIDE SEQUENCE [LARGE SCALE GENOMIC DNA]</scope>
    <source>
        <strain evidence="3 4">CPCC 100156</strain>
    </source>
</reference>
<evidence type="ECO:0000259" key="2">
    <source>
        <dbReference type="SMART" id="SM01204"/>
    </source>
</evidence>
<dbReference type="InterPro" id="IPR013702">
    <property type="entry name" value="FIST_domain_N"/>
</dbReference>
<gene>
    <name evidence="3" type="ORF">SAMN04487779_102817</name>
</gene>
<dbReference type="EMBL" id="FMZX01000028">
    <property type="protein sequence ID" value="SDE32162.1"/>
    <property type="molecule type" value="Genomic_DNA"/>
</dbReference>
<feature type="domain" description="FIST" evidence="1">
    <location>
        <begin position="45"/>
        <end position="247"/>
    </location>
</feature>
<protein>
    <submittedName>
        <fullName evidence="3">Uncharacterized conserved protein, contains FIST_N domain</fullName>
    </submittedName>
</protein>
<dbReference type="Pfam" id="PF10442">
    <property type="entry name" value="FIST_C"/>
    <property type="match status" value="1"/>
</dbReference>
<evidence type="ECO:0000313" key="3">
    <source>
        <dbReference type="EMBL" id="SDE32162.1"/>
    </source>
</evidence>
<keyword evidence="4" id="KW-1185">Reference proteome</keyword>
<sequence length="417" mass="43752">MLESPTMAHPAKHSQAEGLVRIGYGRHADPHMAVRQCAAAMGSVAPGLLLAFCGGRHAPAAMQAALHQEFGNVPIFGGSAAGAIARDGFGYGGFELGLIAFDDPSLMPQAVTTRGLLADARAAGAELGQAVAAVAAKDAAVLLLFDSVASGSPPRLHHASRILEGFHIGLGDKPVCLFGGGLLTDMNLSDGWVFDGAGIAKHAAVALVFPPGIVAETVIMHGCRPVSAFMEITRIQGAEVYELDGRPALEVIETMLGLPLGGSRGQELSLVATLGQKQGDPFAPHDENAYVNRLILRANPATGSVTLFEPDFAQGDRVQIMSRDNRLMLDSVERGTADANRRLIGPDSLLGLYIDCAGRASARSGSPVEEAEVVRNGLDRDLPFLGFYSGVEVAPFAHQPSRSLDWTGVLAVLRRRS</sequence>
<dbReference type="InterPro" id="IPR019494">
    <property type="entry name" value="FIST_C"/>
</dbReference>